<dbReference type="Pfam" id="PF17919">
    <property type="entry name" value="RT_RNaseH_2"/>
    <property type="match status" value="1"/>
</dbReference>
<dbReference type="Ensembl" id="ENSPNAT00000056873.1">
    <property type="protein sequence ID" value="ENSPNAP00000047884.1"/>
    <property type="gene ID" value="ENSPNAG00000032760.1"/>
</dbReference>
<dbReference type="GeneTree" id="ENSGT01060000250029"/>
<name>A0AAR2JCC7_PYGNA</name>
<proteinExistence type="predicted"/>
<dbReference type="InterPro" id="IPR043128">
    <property type="entry name" value="Rev_trsase/Diguanyl_cyclase"/>
</dbReference>
<dbReference type="AlphaFoldDB" id="A0AAR2JCC7"/>
<dbReference type="PANTHER" id="PTHR37984">
    <property type="entry name" value="PROTEIN CBG26694"/>
    <property type="match status" value="1"/>
</dbReference>
<feature type="domain" description="Reverse transcriptase/retrotransposon-derived protein RNase H-like" evidence="1">
    <location>
        <begin position="46"/>
        <end position="122"/>
    </location>
</feature>
<dbReference type="InterPro" id="IPR041577">
    <property type="entry name" value="RT_RNaseH_2"/>
</dbReference>
<accession>A0AAR2JCC7</accession>
<dbReference type="Proteomes" id="UP001501920">
    <property type="component" value="Chromosome 13"/>
</dbReference>
<dbReference type="SUPFAM" id="SSF56672">
    <property type="entry name" value="DNA/RNA polymerases"/>
    <property type="match status" value="1"/>
</dbReference>
<reference evidence="2" key="2">
    <citation type="submission" date="2025-08" db="UniProtKB">
        <authorList>
            <consortium name="Ensembl"/>
        </authorList>
    </citation>
    <scope>IDENTIFICATION</scope>
</reference>
<keyword evidence="3" id="KW-1185">Reference proteome</keyword>
<protein>
    <recommendedName>
        <fullName evidence="1">Reverse transcriptase/retrotransposon-derived protein RNase H-like domain-containing protein</fullName>
    </recommendedName>
</protein>
<evidence type="ECO:0000259" key="1">
    <source>
        <dbReference type="Pfam" id="PF17919"/>
    </source>
</evidence>
<dbReference type="FunFam" id="3.30.70.270:FF:000026">
    <property type="entry name" value="Transposon Ty3-G Gag-Pol polyprotein"/>
    <property type="match status" value="1"/>
</dbReference>
<organism evidence="2 3">
    <name type="scientific">Pygocentrus nattereri</name>
    <name type="common">Red-bellied piranha</name>
    <dbReference type="NCBI Taxonomy" id="42514"/>
    <lineage>
        <taxon>Eukaryota</taxon>
        <taxon>Metazoa</taxon>
        <taxon>Chordata</taxon>
        <taxon>Craniata</taxon>
        <taxon>Vertebrata</taxon>
        <taxon>Euteleostomi</taxon>
        <taxon>Actinopterygii</taxon>
        <taxon>Neopterygii</taxon>
        <taxon>Teleostei</taxon>
        <taxon>Ostariophysi</taxon>
        <taxon>Characiformes</taxon>
        <taxon>Characoidei</taxon>
        <taxon>Pygocentrus</taxon>
    </lineage>
</organism>
<dbReference type="PANTHER" id="PTHR37984:SF8">
    <property type="entry name" value="CCHC-TYPE DOMAIN-CONTAINING PROTEIN"/>
    <property type="match status" value="1"/>
</dbReference>
<dbReference type="InterPro" id="IPR043502">
    <property type="entry name" value="DNA/RNA_pol_sf"/>
</dbReference>
<sequence length="159" mass="17987">MPRPTDVKEVQRLVGMVNYLSKFYAHLSDDCEILRQLTHKDNIWDWTPMHEEAFTRLKINIAKAPVLKYYSPKEEVTLQCDASETGLGAALTQNGKPVAFASRALTTKERGYAQIEKECLAIETKSSLRETWDSRCSMFGQWTPVHLSGIPAVQQEVGV</sequence>
<dbReference type="Gene3D" id="3.30.70.270">
    <property type="match status" value="1"/>
</dbReference>
<reference evidence="2 3" key="1">
    <citation type="submission" date="2020-10" db="EMBL/GenBank/DDBJ databases">
        <title>Pygocentrus nattereri (red-bellied piranha) genome, fPygNat1, primary haplotype.</title>
        <authorList>
            <person name="Myers G."/>
            <person name="Meyer A."/>
            <person name="Karagic N."/>
            <person name="Pippel M."/>
            <person name="Winkler S."/>
            <person name="Tracey A."/>
            <person name="Wood J."/>
            <person name="Formenti G."/>
            <person name="Howe K."/>
            <person name="Fedrigo O."/>
            <person name="Jarvis E.D."/>
        </authorList>
    </citation>
    <scope>NUCLEOTIDE SEQUENCE [LARGE SCALE GENOMIC DNA]</scope>
</reference>
<dbReference type="InterPro" id="IPR050951">
    <property type="entry name" value="Retrovirus_Pol_polyprotein"/>
</dbReference>
<evidence type="ECO:0000313" key="2">
    <source>
        <dbReference type="Ensembl" id="ENSPNAP00000047884.1"/>
    </source>
</evidence>
<evidence type="ECO:0000313" key="3">
    <source>
        <dbReference type="Proteomes" id="UP001501920"/>
    </source>
</evidence>
<reference evidence="2" key="3">
    <citation type="submission" date="2025-09" db="UniProtKB">
        <authorList>
            <consortium name="Ensembl"/>
        </authorList>
    </citation>
    <scope>IDENTIFICATION</scope>
</reference>